<organism evidence="2 3">
    <name type="scientific">Muribaculum intestinale</name>
    <dbReference type="NCBI Taxonomy" id="1796646"/>
    <lineage>
        <taxon>Bacteria</taxon>
        <taxon>Pseudomonadati</taxon>
        <taxon>Bacteroidota</taxon>
        <taxon>Bacteroidia</taxon>
        <taxon>Bacteroidales</taxon>
        <taxon>Muribaculaceae</taxon>
        <taxon>Muribaculum</taxon>
    </lineage>
</organism>
<dbReference type="KEGG" id="pary:A4V02_05080"/>
<dbReference type="EMBL" id="CP015402">
    <property type="protein sequence ID" value="ANU63150.1"/>
    <property type="molecule type" value="Genomic_DNA"/>
</dbReference>
<keyword evidence="3" id="KW-1185">Reference proteome</keyword>
<dbReference type="AlphaFoldDB" id="A0A1B1S8M0"/>
<dbReference type="STRING" id="1796646.A4V02_05080"/>
<dbReference type="Proteomes" id="UP000186351">
    <property type="component" value="Chromosome"/>
</dbReference>
<name>A0A1B1S8M0_9BACT</name>
<proteinExistence type="predicted"/>
<feature type="chain" id="PRO_5008529365" evidence="1">
    <location>
        <begin position="21"/>
        <end position="346"/>
    </location>
</feature>
<gene>
    <name evidence="2" type="ORF">A4V02_05080</name>
</gene>
<feature type="signal peptide" evidence="1">
    <location>
        <begin position="1"/>
        <end position="20"/>
    </location>
</feature>
<dbReference type="Gene3D" id="2.40.160.170">
    <property type="match status" value="2"/>
</dbReference>
<dbReference type="RefSeq" id="WP_068960508.1">
    <property type="nucleotide sequence ID" value="NZ_CAMZZM010000006.1"/>
</dbReference>
<sequence>MKLPSIAALAVLFSPTILYSQSVAPSATAGDGVRIDRNIFNHLDVGLSLGSAGIGLDLSTNVTDWVRLRAGVDYMPEFAVPMSFNITSYKEGATPDDGYTVNESNFDKLQELMYGITNIHVDEHVDMQGRPSFWNFKFMVDVMPWADKRWHITAGFYLGSNKIANARNTIEEMPSLLAVNIYNHFYDFAKSGAYWDEPMIPGYDDYYMSPEMAEKLIERGAVGINVGTFSRDIHDNEGNIIYRKGQPYMMRPGTDGLVRAKALVNRFRPYIGFGYNNEVGKSGRLSIGFDAGVMFWGGSPKIVTHEGIDLINDVENVNGKVGDYVDIVNSFKVFPSVNFRISYKLF</sequence>
<evidence type="ECO:0000256" key="1">
    <source>
        <dbReference type="SAM" id="SignalP"/>
    </source>
</evidence>
<reference evidence="3" key="1">
    <citation type="submission" date="2016-04" db="EMBL/GenBank/DDBJ databases">
        <title>Complete Genome Sequences of Twelve Strains of a Stable Defined Moderately Diverse Mouse Microbiota 2 (sDMDMm2).</title>
        <authorList>
            <person name="Uchimura Y."/>
            <person name="Wyss M."/>
            <person name="Brugiroux S."/>
            <person name="Limenitakis J.P."/>
            <person name="Stecher B."/>
            <person name="McCoy K.D."/>
            <person name="Macpherson A.J."/>
        </authorList>
    </citation>
    <scope>NUCLEOTIDE SEQUENCE [LARGE SCALE GENOMIC DNA]</scope>
    <source>
        <strain evidence="3">YL27</strain>
    </source>
</reference>
<accession>A0A1B1S8M0</accession>
<evidence type="ECO:0000313" key="3">
    <source>
        <dbReference type="Proteomes" id="UP000186351"/>
    </source>
</evidence>
<evidence type="ECO:0000313" key="2">
    <source>
        <dbReference type="EMBL" id="ANU63150.1"/>
    </source>
</evidence>
<accession>A0A1Z2XK13</accession>
<protein>
    <submittedName>
        <fullName evidence="2">Uncharacterized protein</fullName>
    </submittedName>
</protein>
<keyword evidence="1" id="KW-0732">Signal</keyword>